<evidence type="ECO:0000313" key="1">
    <source>
        <dbReference type="EMBL" id="BBI31543.1"/>
    </source>
</evidence>
<sequence>MNKNQGQWSKADLDFAGPKVSILEAGKSVWFDLPTGSTSIVHMTDGTTVKATKIFARNNGTGTFHGYPAP</sequence>
<gene>
    <name evidence="1" type="ORF">KCTCHS21_09420</name>
</gene>
<dbReference type="EMBL" id="AP019400">
    <property type="protein sequence ID" value="BBI31543.1"/>
    <property type="molecule type" value="Genomic_DNA"/>
</dbReference>
<reference evidence="1 2" key="1">
    <citation type="submission" date="2019-01" db="EMBL/GenBank/DDBJ databases">
        <title>Complete genome sequence of Cohnella hallensis HS21 isolated from Korean fir (Abies koreana) rhizospheric soil.</title>
        <authorList>
            <person name="Jiang L."/>
            <person name="Kang S.W."/>
            <person name="Kim S."/>
            <person name="Jung J."/>
            <person name="Kim C.Y."/>
            <person name="Kim D.H."/>
            <person name="Kim S.W."/>
            <person name="Lee J."/>
        </authorList>
    </citation>
    <scope>NUCLEOTIDE SEQUENCE [LARGE SCALE GENOMIC DNA]</scope>
    <source>
        <strain evidence="1 2">HS21</strain>
    </source>
</reference>
<dbReference type="Proteomes" id="UP000289856">
    <property type="component" value="Chromosome"/>
</dbReference>
<keyword evidence="2" id="KW-1185">Reference proteome</keyword>
<name>A0A3T1D0B5_9BACL</name>
<proteinExistence type="predicted"/>
<accession>A0A3T1D0B5</accession>
<dbReference type="AlphaFoldDB" id="A0A3T1D0B5"/>
<organism evidence="1 2">
    <name type="scientific">Cohnella abietis</name>
    <dbReference type="NCBI Taxonomy" id="2507935"/>
    <lineage>
        <taxon>Bacteria</taxon>
        <taxon>Bacillati</taxon>
        <taxon>Bacillota</taxon>
        <taxon>Bacilli</taxon>
        <taxon>Bacillales</taxon>
        <taxon>Paenibacillaceae</taxon>
        <taxon>Cohnella</taxon>
    </lineage>
</organism>
<protein>
    <submittedName>
        <fullName evidence="1">Uncharacterized protein</fullName>
    </submittedName>
</protein>
<dbReference type="RefSeq" id="WP_162309229.1">
    <property type="nucleotide sequence ID" value="NZ_AP019400.1"/>
</dbReference>
<dbReference type="KEGG" id="cohn:KCTCHS21_09420"/>
<evidence type="ECO:0000313" key="2">
    <source>
        <dbReference type="Proteomes" id="UP000289856"/>
    </source>
</evidence>